<dbReference type="SFLD" id="SFLDF00278">
    <property type="entry name" value="pyruvate_formate-lyase_activas"/>
    <property type="match status" value="1"/>
</dbReference>
<dbReference type="RefSeq" id="WP_071648727.1">
    <property type="nucleotide sequence ID" value="NZ_CP017962.1"/>
</dbReference>
<evidence type="ECO:0000256" key="7">
    <source>
        <dbReference type="ARBA" id="ARBA00022490"/>
    </source>
</evidence>
<dbReference type="KEGG" id="vhl:BME96_06810"/>
<dbReference type="EC" id="1.97.1.4" evidence="4 14"/>
<keyword evidence="8 14" id="KW-0949">S-adenosyl-L-methionine</keyword>
<evidence type="ECO:0000313" key="16">
    <source>
        <dbReference type="EMBL" id="APC47897.1"/>
    </source>
</evidence>
<keyword evidence="9 14" id="KW-0479">Metal-binding</keyword>
<protein>
    <recommendedName>
        <fullName evidence="5 14">Pyruvate formate-lyase-activating enzyme</fullName>
        <ecNumber evidence="4 14">1.97.1.4</ecNumber>
    </recommendedName>
</protein>
<keyword evidence="10 14" id="KW-0560">Oxidoreductase</keyword>
<dbReference type="SFLD" id="SFLDG01118">
    <property type="entry name" value="activating_enzymes__group_2"/>
    <property type="match status" value="1"/>
</dbReference>
<keyword evidence="6 14" id="KW-0004">4Fe-4S</keyword>
<evidence type="ECO:0000256" key="6">
    <source>
        <dbReference type="ARBA" id="ARBA00022485"/>
    </source>
</evidence>
<keyword evidence="11 14" id="KW-0408">Iron</keyword>
<dbReference type="InterPro" id="IPR034457">
    <property type="entry name" value="Organic_radical-activating"/>
</dbReference>
<evidence type="ECO:0000256" key="2">
    <source>
        <dbReference type="ARBA" id="ARBA00004496"/>
    </source>
</evidence>
<dbReference type="SFLD" id="SFLDS00029">
    <property type="entry name" value="Radical_SAM"/>
    <property type="match status" value="1"/>
</dbReference>
<organism evidence="16 17">
    <name type="scientific">Virgibacillus halodenitrificans</name>
    <name type="common">Bacillus halodenitrificans</name>
    <dbReference type="NCBI Taxonomy" id="1482"/>
    <lineage>
        <taxon>Bacteria</taxon>
        <taxon>Bacillati</taxon>
        <taxon>Bacillota</taxon>
        <taxon>Bacilli</taxon>
        <taxon>Bacillales</taxon>
        <taxon>Bacillaceae</taxon>
        <taxon>Virgibacillus</taxon>
    </lineage>
</organism>
<keyword evidence="7 14" id="KW-0963">Cytoplasm</keyword>
<proteinExistence type="inferred from homology"/>
<gene>
    <name evidence="16" type="ORF">BME96_06810</name>
</gene>
<dbReference type="SFLD" id="SFLDG01066">
    <property type="entry name" value="organic_radical-activating_enz"/>
    <property type="match status" value="1"/>
</dbReference>
<dbReference type="PROSITE" id="PS01087">
    <property type="entry name" value="RADICAL_ACTIVATING"/>
    <property type="match status" value="1"/>
</dbReference>
<dbReference type="CDD" id="cd01335">
    <property type="entry name" value="Radical_SAM"/>
    <property type="match status" value="1"/>
</dbReference>
<evidence type="ECO:0000313" key="17">
    <source>
        <dbReference type="Proteomes" id="UP000182945"/>
    </source>
</evidence>
<evidence type="ECO:0000256" key="14">
    <source>
        <dbReference type="RuleBase" id="RU362053"/>
    </source>
</evidence>
<dbReference type="GO" id="GO:0051539">
    <property type="term" value="F:4 iron, 4 sulfur cluster binding"/>
    <property type="evidence" value="ECO:0007669"/>
    <property type="project" value="UniProtKB-UniRule"/>
</dbReference>
<evidence type="ECO:0000256" key="5">
    <source>
        <dbReference type="ARBA" id="ARBA00021356"/>
    </source>
</evidence>
<comment type="function">
    <text evidence="1 14">Activation of pyruvate formate-lyase under anaerobic conditions by generation of an organic free radical, using S-adenosylmethionine and reduced flavodoxin as cosubstrates to produce 5'-deoxy-adenosine.</text>
</comment>
<evidence type="ECO:0000256" key="11">
    <source>
        <dbReference type="ARBA" id="ARBA00023004"/>
    </source>
</evidence>
<dbReference type="GO" id="GO:0005737">
    <property type="term" value="C:cytoplasm"/>
    <property type="evidence" value="ECO:0007669"/>
    <property type="project" value="UniProtKB-SubCell"/>
</dbReference>
<dbReference type="Gene3D" id="3.20.20.70">
    <property type="entry name" value="Aldolase class I"/>
    <property type="match status" value="1"/>
</dbReference>
<dbReference type="InterPro" id="IPR058240">
    <property type="entry name" value="rSAM_sf"/>
</dbReference>
<dbReference type="InterPro" id="IPR012838">
    <property type="entry name" value="PFL1_activating"/>
</dbReference>
<evidence type="ECO:0000256" key="9">
    <source>
        <dbReference type="ARBA" id="ARBA00022723"/>
    </source>
</evidence>
<name>A0AAC9IYC9_VIRHA</name>
<evidence type="ECO:0000256" key="3">
    <source>
        <dbReference type="ARBA" id="ARBA00009777"/>
    </source>
</evidence>
<feature type="domain" description="Radical SAM core" evidence="15">
    <location>
        <begin position="14"/>
        <end position="242"/>
    </location>
</feature>
<evidence type="ECO:0000256" key="4">
    <source>
        <dbReference type="ARBA" id="ARBA00012303"/>
    </source>
</evidence>
<comment type="subcellular location">
    <subcellularLocation>
        <location evidence="2 14">Cytoplasm</location>
    </subcellularLocation>
</comment>
<dbReference type="PROSITE" id="PS51918">
    <property type="entry name" value="RADICAL_SAM"/>
    <property type="match status" value="1"/>
</dbReference>
<dbReference type="Pfam" id="PF04055">
    <property type="entry name" value="Radical_SAM"/>
    <property type="match status" value="1"/>
</dbReference>
<dbReference type="InterPro" id="IPR040074">
    <property type="entry name" value="BssD/PflA/YjjW"/>
</dbReference>
<dbReference type="InterPro" id="IPR001989">
    <property type="entry name" value="Radical_activat_CS"/>
</dbReference>
<dbReference type="PANTHER" id="PTHR30352">
    <property type="entry name" value="PYRUVATE FORMATE-LYASE-ACTIVATING ENZYME"/>
    <property type="match status" value="1"/>
</dbReference>
<accession>A0AAC9IYC9</accession>
<sequence>MKGRIHSVETFGTVDGPGVRYIVFMQGCLLRCQFCHNPDTWKIGDGKQVTVDELISDIESYLPFFKSTNGGVTVSGGEPLLQAKFLVELFKELKKRGIHTAIDTSGGCFSHSPTFLKTLDELMEVTDLVLLDLKQINPEKHVKLTGLCNDHILDFANYLAEKKIPVWVRHVLIPEVTDVDTDLEKLSQFIDMLPNVEKVEVLPYHQLGVYKWEALGLEYTLQDTKPPTKERIANAERILARES</sequence>
<comment type="similarity">
    <text evidence="3 14">Belongs to the organic radical-activating enzymes family.</text>
</comment>
<evidence type="ECO:0000259" key="15">
    <source>
        <dbReference type="PROSITE" id="PS51918"/>
    </source>
</evidence>
<dbReference type="NCBIfam" id="TIGR02493">
    <property type="entry name" value="PFLA"/>
    <property type="match status" value="1"/>
</dbReference>
<comment type="catalytic activity">
    <reaction evidence="13 14">
        <text>glycyl-[formate C-acetyltransferase] + reduced [flavodoxin] + S-adenosyl-L-methionine = glycin-2-yl radical-[formate C-acetyltransferase] + semiquinone [flavodoxin] + 5'-deoxyadenosine + L-methionine + H(+)</text>
        <dbReference type="Rhea" id="RHEA:19225"/>
        <dbReference type="Rhea" id="RHEA-COMP:10622"/>
        <dbReference type="Rhea" id="RHEA-COMP:12190"/>
        <dbReference type="Rhea" id="RHEA-COMP:12191"/>
        <dbReference type="Rhea" id="RHEA-COMP:14480"/>
        <dbReference type="ChEBI" id="CHEBI:15378"/>
        <dbReference type="ChEBI" id="CHEBI:17319"/>
        <dbReference type="ChEBI" id="CHEBI:29947"/>
        <dbReference type="ChEBI" id="CHEBI:32722"/>
        <dbReference type="ChEBI" id="CHEBI:57618"/>
        <dbReference type="ChEBI" id="CHEBI:57844"/>
        <dbReference type="ChEBI" id="CHEBI:59789"/>
        <dbReference type="ChEBI" id="CHEBI:140311"/>
        <dbReference type="EC" id="1.97.1.4"/>
    </reaction>
</comment>
<evidence type="ECO:0000256" key="1">
    <source>
        <dbReference type="ARBA" id="ARBA00003141"/>
    </source>
</evidence>
<dbReference type="GO" id="GO:0046872">
    <property type="term" value="F:metal ion binding"/>
    <property type="evidence" value="ECO:0007669"/>
    <property type="project" value="UniProtKB-UniRule"/>
</dbReference>
<keyword evidence="16" id="KW-0670">Pyruvate</keyword>
<evidence type="ECO:0000256" key="12">
    <source>
        <dbReference type="ARBA" id="ARBA00023014"/>
    </source>
</evidence>
<dbReference type="SUPFAM" id="SSF102114">
    <property type="entry name" value="Radical SAM enzymes"/>
    <property type="match status" value="1"/>
</dbReference>
<dbReference type="InterPro" id="IPR034465">
    <property type="entry name" value="Pyruvate_for-lyase_activase"/>
</dbReference>
<dbReference type="Proteomes" id="UP000182945">
    <property type="component" value="Chromosome"/>
</dbReference>
<keyword evidence="12 14" id="KW-0411">Iron-sulfur</keyword>
<evidence type="ECO:0000256" key="13">
    <source>
        <dbReference type="ARBA" id="ARBA00047533"/>
    </source>
</evidence>
<reference evidence="16 17" key="1">
    <citation type="submission" date="2016-11" db="EMBL/GenBank/DDBJ databases">
        <title>Complete genome sequencing of Virgibacillus halodenitrificans PDB-F2.</title>
        <authorList>
            <person name="Sun Z."/>
            <person name="Zhou Y."/>
            <person name="Li H."/>
        </authorList>
    </citation>
    <scope>NUCLEOTIDE SEQUENCE [LARGE SCALE GENOMIC DNA]</scope>
    <source>
        <strain evidence="16 17">PDB-F2</strain>
    </source>
</reference>
<dbReference type="GeneID" id="71514092"/>
<evidence type="ECO:0000256" key="10">
    <source>
        <dbReference type="ARBA" id="ARBA00023002"/>
    </source>
</evidence>
<dbReference type="InterPro" id="IPR013785">
    <property type="entry name" value="Aldolase_TIM"/>
</dbReference>
<dbReference type="AlphaFoldDB" id="A0AAC9IYC9"/>
<evidence type="ECO:0000256" key="8">
    <source>
        <dbReference type="ARBA" id="ARBA00022691"/>
    </source>
</evidence>
<dbReference type="PANTHER" id="PTHR30352:SF5">
    <property type="entry name" value="PYRUVATE FORMATE-LYASE 1-ACTIVATING ENZYME"/>
    <property type="match status" value="1"/>
</dbReference>
<dbReference type="InterPro" id="IPR007197">
    <property type="entry name" value="rSAM"/>
</dbReference>
<dbReference type="EMBL" id="CP017962">
    <property type="protein sequence ID" value="APC47897.1"/>
    <property type="molecule type" value="Genomic_DNA"/>
</dbReference>
<comment type="cofactor">
    <cofactor evidence="14">
        <name>[4Fe-4S] cluster</name>
        <dbReference type="ChEBI" id="CHEBI:49883"/>
    </cofactor>
    <text evidence="14">Binds 1 [4Fe-4S] cluster. The cluster is coordinated with 3 cysteines and an exchangeable S-adenosyl-L-methionine.</text>
</comment>
<dbReference type="GO" id="GO:0043365">
    <property type="term" value="F:[formate-C-acetyltransferase]-activating enzyme activity"/>
    <property type="evidence" value="ECO:0007669"/>
    <property type="project" value="UniProtKB-UniRule"/>
</dbReference>